<sequence length="419" mass="45008">MTTKRTLSIHQPEDILGYIPHLLGYWPEDSLVAITMQGKMLGATLRVDLPSRRSPRALVGFAEQIRQYLVADEAANGVVLAVYTESGWADGTVVDQAMPMIEALQLSLDEVDLSVRDAWLIGTNYWRSAFCSDKSCCPDPGLPVARIKDSRLNAELVYQGSAVGPSPRSGTGQPSLARSGPLDPSVMEAEIRWGERILGAWRSGRCLESVLAVWHHVLARVEHGAPLQPETDAQLIGFLRTTLKVPAWRDAVVVMAAAGMDSAVSGAAAFEFFSDDESCAPPFDVGELVVTASATYPPATAPSGSSGHGDVFTYGDVLLGMRPDTPCWPRVDALHRVLAGLCVEEESGDVAAAAFTLQGWITWCKGSGSIAHACLARAETARPGYRLAELLMEVLGQGAVCRWASRPDSAWRGPRQAPV</sequence>
<dbReference type="InterPro" id="IPR025447">
    <property type="entry name" value="DUF4192"/>
</dbReference>
<accession>A0AB39YU88</accession>
<proteinExistence type="predicted"/>
<evidence type="ECO:0000256" key="1">
    <source>
        <dbReference type="SAM" id="MobiDB-lite"/>
    </source>
</evidence>
<dbReference type="RefSeq" id="WP_369746436.1">
    <property type="nucleotide sequence ID" value="NZ_CP165735.1"/>
</dbReference>
<protein>
    <submittedName>
        <fullName evidence="2">DUF4192 domain-containing protein</fullName>
    </submittedName>
</protein>
<evidence type="ECO:0000313" key="2">
    <source>
        <dbReference type="EMBL" id="XDV73315.1"/>
    </source>
</evidence>
<gene>
    <name evidence="2" type="ORF">ABQM86_09200</name>
</gene>
<name>A0AB39YU88_9MICC</name>
<feature type="region of interest" description="Disordered" evidence="1">
    <location>
        <begin position="161"/>
        <end position="182"/>
    </location>
</feature>
<reference evidence="2" key="1">
    <citation type="submission" date="2024-07" db="EMBL/GenBank/DDBJ databases">
        <authorList>
            <person name="Li J."/>
            <person name="Wei H."/>
            <person name="Ma J."/>
        </authorList>
    </citation>
    <scope>NUCLEOTIDE SEQUENCE</scope>
    <source>
        <strain evidence="2">AMU7</strain>
    </source>
</reference>
<organism evidence="2">
    <name type="scientific">Paenarthrobacter sp. AMU7</name>
    <dbReference type="NCBI Taxonomy" id="3162492"/>
    <lineage>
        <taxon>Bacteria</taxon>
        <taxon>Bacillati</taxon>
        <taxon>Actinomycetota</taxon>
        <taxon>Actinomycetes</taxon>
        <taxon>Micrococcales</taxon>
        <taxon>Micrococcaceae</taxon>
        <taxon>Paenarthrobacter</taxon>
    </lineage>
</organism>
<dbReference type="Pfam" id="PF13830">
    <property type="entry name" value="DUF4192"/>
    <property type="match status" value="2"/>
</dbReference>
<dbReference type="AlphaFoldDB" id="A0AB39YU88"/>
<dbReference type="EMBL" id="CP165735">
    <property type="protein sequence ID" value="XDV73315.1"/>
    <property type="molecule type" value="Genomic_DNA"/>
</dbReference>